<evidence type="ECO:0000313" key="1">
    <source>
        <dbReference type="EMBL" id="SEI41808.1"/>
    </source>
</evidence>
<accession>A0A1H6QDN8</accession>
<dbReference type="EMBL" id="FNYE01000001">
    <property type="protein sequence ID" value="SEI41808.1"/>
    <property type="molecule type" value="Genomic_DNA"/>
</dbReference>
<dbReference type="AlphaFoldDB" id="A0A1H6QDN8"/>
<dbReference type="RefSeq" id="WP_090861907.1">
    <property type="nucleotide sequence ID" value="NZ_FNYE01000001.1"/>
</dbReference>
<organism evidence="1 2">
    <name type="scientific">Paraburkholderia diazotrophica</name>
    <dbReference type="NCBI Taxonomy" id="667676"/>
    <lineage>
        <taxon>Bacteria</taxon>
        <taxon>Pseudomonadati</taxon>
        <taxon>Pseudomonadota</taxon>
        <taxon>Betaproteobacteria</taxon>
        <taxon>Burkholderiales</taxon>
        <taxon>Burkholderiaceae</taxon>
        <taxon>Paraburkholderia</taxon>
    </lineage>
</organism>
<dbReference type="Proteomes" id="UP000198866">
    <property type="component" value="Unassembled WGS sequence"/>
</dbReference>
<gene>
    <name evidence="1" type="ORF">SAMN05192539_1001278</name>
</gene>
<reference evidence="2" key="1">
    <citation type="submission" date="2016-10" db="EMBL/GenBank/DDBJ databases">
        <authorList>
            <person name="Varghese N."/>
            <person name="Submissions S."/>
        </authorList>
    </citation>
    <scope>NUCLEOTIDE SEQUENCE [LARGE SCALE GENOMIC DNA]</scope>
    <source>
        <strain evidence="2">LMG 26031</strain>
    </source>
</reference>
<evidence type="ECO:0000313" key="2">
    <source>
        <dbReference type="Proteomes" id="UP000198866"/>
    </source>
</evidence>
<keyword evidence="2" id="KW-1185">Reference proteome</keyword>
<sequence length="76" mass="8813">MPYVNVYVDAQDVLDDMSDDDLAKEMRKRDIPYAGDTDEAKVDLEKVFYAFYFGKEHEAVALMRKYVQDVTGRTLP</sequence>
<protein>
    <submittedName>
        <fullName evidence="1">Uncharacterized protein</fullName>
    </submittedName>
</protein>
<proteinExistence type="predicted"/>
<name>A0A1H6QDN8_9BURK</name>
<dbReference type="STRING" id="667676.SAMN05192539_1001278"/>